<keyword evidence="1" id="KW-0732">Signal</keyword>
<dbReference type="Gene3D" id="2.60.120.700">
    <property type="entry name" value="Peptidase G1"/>
    <property type="match status" value="1"/>
</dbReference>
<dbReference type="InterPro" id="IPR013320">
    <property type="entry name" value="ConA-like_dom_sf"/>
</dbReference>
<dbReference type="SUPFAM" id="SSF49899">
    <property type="entry name" value="Concanavalin A-like lectins/glucanases"/>
    <property type="match status" value="1"/>
</dbReference>
<dbReference type="GO" id="GO:0006508">
    <property type="term" value="P:proteolysis"/>
    <property type="evidence" value="ECO:0007669"/>
    <property type="project" value="InterPro"/>
</dbReference>
<proteinExistence type="predicted"/>
<dbReference type="PANTHER" id="PTHR37536">
    <property type="entry name" value="PUTATIVE (AFU_ORTHOLOGUE AFUA_3G02970)-RELATED"/>
    <property type="match status" value="1"/>
</dbReference>
<evidence type="ECO:0008006" key="4">
    <source>
        <dbReference type="Google" id="ProtNLM"/>
    </source>
</evidence>
<dbReference type="CDD" id="cd13426">
    <property type="entry name" value="Peptidase_G1"/>
    <property type="match status" value="1"/>
</dbReference>
<accession>A0AAX6N1I8</accession>
<comment type="caution">
    <text evidence="2">The sequence shown here is derived from an EMBL/GenBank/DDBJ whole genome shotgun (WGS) entry which is preliminary data.</text>
</comment>
<name>A0AAX6N1I8_9PEZI</name>
<evidence type="ECO:0000313" key="3">
    <source>
        <dbReference type="Proteomes" id="UP001369815"/>
    </source>
</evidence>
<dbReference type="Pfam" id="PF01828">
    <property type="entry name" value="Peptidase_A4"/>
    <property type="match status" value="1"/>
</dbReference>
<dbReference type="GO" id="GO:0070007">
    <property type="term" value="F:glutamic-type endopeptidase activity"/>
    <property type="evidence" value="ECO:0007669"/>
    <property type="project" value="InterPro"/>
</dbReference>
<protein>
    <recommendedName>
        <fullName evidence="4">Concanavalin A-like lectin/glucanase</fullName>
    </recommendedName>
</protein>
<reference evidence="2 3" key="1">
    <citation type="journal article" date="2024" name="Front Chem Biol">
        <title>Unveiling the potential of Daldinia eschscholtzii MFLUCC 19-0629 through bioactivity and bioinformatics studies for enhanced sustainable agriculture production.</title>
        <authorList>
            <person name="Brooks S."/>
            <person name="Weaver J.A."/>
            <person name="Klomchit A."/>
            <person name="Alharthi S.A."/>
            <person name="Onlamun T."/>
            <person name="Nurani R."/>
            <person name="Vong T.K."/>
            <person name="Alberti F."/>
            <person name="Greco C."/>
        </authorList>
    </citation>
    <scope>NUCLEOTIDE SEQUENCE [LARGE SCALE GENOMIC DNA]</scope>
    <source>
        <strain evidence="2">MFLUCC 19-0629</strain>
    </source>
</reference>
<evidence type="ECO:0000313" key="2">
    <source>
        <dbReference type="EMBL" id="KAK6958301.1"/>
    </source>
</evidence>
<feature type="chain" id="PRO_5043478272" description="Concanavalin A-like lectin/glucanase" evidence="1">
    <location>
        <begin position="21"/>
        <end position="228"/>
    </location>
</feature>
<dbReference type="AlphaFoldDB" id="A0AAX6N1I8"/>
<dbReference type="PANTHER" id="PTHR37536:SF1">
    <property type="entry name" value="ASPERGILLOPEPSIN, PUTAITVE (AFU_ORTHOLOGUE AFUA_7G01200)"/>
    <property type="match status" value="1"/>
</dbReference>
<gene>
    <name evidence="2" type="ORF">Daesc_001099</name>
</gene>
<evidence type="ECO:0000256" key="1">
    <source>
        <dbReference type="SAM" id="SignalP"/>
    </source>
</evidence>
<dbReference type="Proteomes" id="UP001369815">
    <property type="component" value="Unassembled WGS sequence"/>
</dbReference>
<keyword evidence="3" id="KW-1185">Reference proteome</keyword>
<organism evidence="2 3">
    <name type="scientific">Daldinia eschscholtzii</name>
    <dbReference type="NCBI Taxonomy" id="292717"/>
    <lineage>
        <taxon>Eukaryota</taxon>
        <taxon>Fungi</taxon>
        <taxon>Dikarya</taxon>
        <taxon>Ascomycota</taxon>
        <taxon>Pezizomycotina</taxon>
        <taxon>Sordariomycetes</taxon>
        <taxon>Xylariomycetidae</taxon>
        <taxon>Xylariales</taxon>
        <taxon>Hypoxylaceae</taxon>
        <taxon>Daldinia</taxon>
    </lineage>
</organism>
<dbReference type="InterPro" id="IPR000250">
    <property type="entry name" value="Peptidase_G1"/>
</dbReference>
<feature type="signal peptide" evidence="1">
    <location>
        <begin position="1"/>
        <end position="20"/>
    </location>
</feature>
<sequence length="228" mass="23886">MRFSTCSTLVAGLFASSAFAAFDQNRGGAVLKAPEGQSFTSVTGTFTVPTLSGPNKLSIWVAIGDTLEQDIVLKGGITYSNGLTSFASWYPDNETDITSDVPIKAGDSVTVTVSLPEADKSTGTVVVENTTQNKKSTQTLPIPAKVEDPSKLTSLAADWFVQAYQNAGELVRVPRFGTITFTKTSATLANGTTVGPTGAGTFEIQGTSGQIYSRTTVAANGITIRQLQ</sequence>
<dbReference type="EMBL" id="JBANMG010000001">
    <property type="protein sequence ID" value="KAK6958301.1"/>
    <property type="molecule type" value="Genomic_DNA"/>
</dbReference>
<dbReference type="InterPro" id="IPR038656">
    <property type="entry name" value="Peptidase_G1_sf"/>
</dbReference>